<accession>A0A414WFX7</accession>
<keyword evidence="2" id="KW-0472">Membrane</keyword>
<dbReference type="SUPFAM" id="SSF53756">
    <property type="entry name" value="UDP-Glycosyltransferase/glycogen phosphorylase"/>
    <property type="match status" value="1"/>
</dbReference>
<comment type="caution">
    <text evidence="3">The sequence shown here is derived from an EMBL/GenBank/DDBJ whole genome shotgun (WGS) entry which is preliminary data.</text>
</comment>
<dbReference type="GO" id="GO:0016757">
    <property type="term" value="F:glycosyltransferase activity"/>
    <property type="evidence" value="ECO:0007669"/>
    <property type="project" value="TreeGrafter"/>
</dbReference>
<dbReference type="Proteomes" id="UP000283766">
    <property type="component" value="Unassembled WGS sequence"/>
</dbReference>
<sequence length="369" mass="42761">MSNSLFHIYAGTQGSAGLYINEIIKALDLANIKQNAFVSYYYPFKNGKKIFYRFTDLAAGKKKTKYRPYIRYVELICGLLIIFFEALFKRPRYINYSLNSSYLPEYAFLVLIKKMLKIKLIITCHDVVPFANSYLNISKENSRRAYLLNMADFLLVHNENSIVDLMQYYQIKPSKIICHPFPIMDLNPWIKADITKTIDFLFIGHLRCEKGINILLESWEKFSSLYPEANLYVVGNNPPNSGIDVTKYKKYNIKFVLHYVDDAVYAQYIASAKCVILPYLRGTNSGIPSSVYSLGSDLIVSDIPMFKNNPLIGKESYFECGNSNSLFEKMCSFYKELHKETSIKKERIDSYRQSFNNQVVQLYSQLLNK</sequence>
<feature type="transmembrane region" description="Helical" evidence="2">
    <location>
        <begin position="69"/>
        <end position="88"/>
    </location>
</feature>
<dbReference type="Gene3D" id="3.40.50.2000">
    <property type="entry name" value="Glycogen Phosphorylase B"/>
    <property type="match status" value="1"/>
</dbReference>
<reference evidence="3 4" key="1">
    <citation type="submission" date="2018-08" db="EMBL/GenBank/DDBJ databases">
        <title>A genome reference for cultivated species of the human gut microbiota.</title>
        <authorList>
            <person name="Zou Y."/>
            <person name="Xue W."/>
            <person name="Luo G."/>
        </authorList>
    </citation>
    <scope>NUCLEOTIDE SEQUENCE [LARGE SCALE GENOMIC DNA]</scope>
    <source>
        <strain evidence="3 4">AM18-14LB</strain>
    </source>
</reference>
<evidence type="ECO:0000313" key="4">
    <source>
        <dbReference type="Proteomes" id="UP000283766"/>
    </source>
</evidence>
<evidence type="ECO:0000256" key="2">
    <source>
        <dbReference type="SAM" id="Phobius"/>
    </source>
</evidence>
<evidence type="ECO:0000313" key="3">
    <source>
        <dbReference type="EMBL" id="RHH33238.1"/>
    </source>
</evidence>
<protein>
    <submittedName>
        <fullName evidence="3">Glycosyltransferase family 1 protein</fullName>
    </submittedName>
</protein>
<dbReference type="PANTHER" id="PTHR46401">
    <property type="entry name" value="GLYCOSYLTRANSFERASE WBBK-RELATED"/>
    <property type="match status" value="1"/>
</dbReference>
<dbReference type="Pfam" id="PF13692">
    <property type="entry name" value="Glyco_trans_1_4"/>
    <property type="match status" value="1"/>
</dbReference>
<keyword evidence="2" id="KW-0812">Transmembrane</keyword>
<dbReference type="RefSeq" id="WP_009038503.1">
    <property type="nucleotide sequence ID" value="NZ_CABKOQ010000012.1"/>
</dbReference>
<dbReference type="AlphaFoldDB" id="A0A414WFX7"/>
<proteinExistence type="predicted"/>
<organism evidence="3 4">
    <name type="scientific">Bacteroides uniformis</name>
    <dbReference type="NCBI Taxonomy" id="820"/>
    <lineage>
        <taxon>Bacteria</taxon>
        <taxon>Pseudomonadati</taxon>
        <taxon>Bacteroidota</taxon>
        <taxon>Bacteroidia</taxon>
        <taxon>Bacteroidales</taxon>
        <taxon>Bacteroidaceae</taxon>
        <taxon>Bacteroides</taxon>
    </lineage>
</organism>
<keyword evidence="1 3" id="KW-0808">Transferase</keyword>
<name>A0A414WFX7_BACUN</name>
<evidence type="ECO:0000256" key="1">
    <source>
        <dbReference type="ARBA" id="ARBA00022679"/>
    </source>
</evidence>
<keyword evidence="2" id="KW-1133">Transmembrane helix</keyword>
<dbReference type="EMBL" id="QRJL01000002">
    <property type="protein sequence ID" value="RHH33238.1"/>
    <property type="molecule type" value="Genomic_DNA"/>
</dbReference>
<dbReference type="PANTHER" id="PTHR46401:SF2">
    <property type="entry name" value="GLYCOSYLTRANSFERASE WBBK-RELATED"/>
    <property type="match status" value="1"/>
</dbReference>
<gene>
    <name evidence="3" type="ORF">DW216_03370</name>
</gene>